<reference evidence="3" key="1">
    <citation type="submission" date="2020-11" db="EMBL/GenBank/DDBJ databases">
        <authorList>
            <person name="Tran Van P."/>
        </authorList>
    </citation>
    <scope>NUCLEOTIDE SEQUENCE</scope>
</reference>
<accession>A0A7R9CMR8</accession>
<feature type="coiled-coil region" evidence="1">
    <location>
        <begin position="1281"/>
        <end position="1369"/>
    </location>
</feature>
<keyword evidence="1" id="KW-0175">Coiled coil</keyword>
<sequence>MHSPLPKKDGRRSDLQLFGSQISLSERPHPMSGRASARSTSVCDRRPMSAMPMLENQNASEHVGSRRRPLSADNPCLTPDDFMSVYPGGSLRSQLAARFTTCTSQLPCTEFGEELVENLPSVLFLEDLSSENFGRTWIKSELETFRSDDTHTVMSEQCQSEMSLGQKIKVMAQHSKDMQPTNPKNPPEKHSEIIGSTLMPGLALKPPIPHPKPNLSSRSNASVWNKTNTSSLRDNTEDTPSLSCSHTLQNKYDCSYIFQNSDPIMDKIINNVIVEGSEAVGSSFQPFHSPNSNSGDVITDIQELVLQRENEFFILKKSNDATNLAIREPTKNGQLDNQKDEEQQISEVEKLADLKFQRWFPDELSTETILTPGTVSDPNTSRTSLPLNSIENQPLTKFKQIKRSTTINEILTSTNQDVQSWMSLYNIPERDVGVCSSSTTPRNTTSSGSKTNKNNTTSPKKQIKGLFNELAEDKSQHCSPQGKCETAWGKNQREDLMTAHSDNNRDPLWDGSCSSNTVTDEKMSELGVATMDPAINSTYEDIVNILKYMEQEECSSLLKLTSATDISVNAYPSVTSDINQSISLPSSGKLKDILSYLDEVDQCCTGVLDSAKTRLQAVKDTTQSTQLQPSLIPRWVSEAWDEIPYVTLVRSWKMLLYHRARENWEEVEEKCDVLDDLLQMSVVDLSHEVLTLRLQLEERTSSISVLQEALTQQRELTLRNTQNTDKELKGRLKEQKQHLEAIIGRHQKFIDQLIADKKVLSEKCESLVRELKGSEDRHATNMRAIEERHSIELHQAKEMHAAAEKLRRERWIDSKTQKIKEMTVKGLEPDLQRMNTRHQQELSELRTLHKQELEEVEMRATRRATAQLEQLTAEREEVLTRERNSLKQRFEKQLYEEESRYQEERRRLLADVQREKDRLSEEMERVKQEGEEDKKNLVRESQRNLERVKSEFKEALDAASRRHQVEIEEVNPHLCGGRVENNLGTTPPSSPDRDLNLDLPVLSSRDQHDKRNELKLAKETYEADQEAWMYNYKKHQTAALVEKETELREQLKRERDREIELVIERLETEAVKFRTELEQTADNRLGRLKEKYECEMKELEVLEQQLKNKYTETKSQLMEREDTILSLQANVRQLDKELEEARKNNPEEVATPQKKRKKKPTPRVSVEAIDNFDRGVIHRAIYGMYDRNEHVTLDTLLDVFRANPGPDTANIFGGGRTTLYQLLHEIGFSWQKTSGRKVLMEDVNVVAKRIAFLKEYRKLAAENNNFIFLDETCIFSKVERAEVKEVVRKELSSQLAALEQEVARTREELAESRVRAQLQLAAKEEKLKALAATKETELQEVYRRVKLAVAKKDESVQQLQKQYEAALERCCHLEDLLEQQRRDFLLK</sequence>
<feature type="region of interest" description="Disordered" evidence="2">
    <location>
        <begin position="200"/>
        <end position="243"/>
    </location>
</feature>
<feature type="coiled-coil region" evidence="1">
    <location>
        <begin position="750"/>
        <end position="777"/>
    </location>
</feature>
<dbReference type="GO" id="GO:0010824">
    <property type="term" value="P:regulation of centrosome duplication"/>
    <property type="evidence" value="ECO:0007669"/>
    <property type="project" value="TreeGrafter"/>
</dbReference>
<evidence type="ECO:0000256" key="1">
    <source>
        <dbReference type="SAM" id="Coils"/>
    </source>
</evidence>
<dbReference type="GO" id="GO:0005929">
    <property type="term" value="C:cilium"/>
    <property type="evidence" value="ECO:0007669"/>
    <property type="project" value="GOC"/>
</dbReference>
<name>A0A7R9CMR8_TIMPO</name>
<evidence type="ECO:0008006" key="4">
    <source>
        <dbReference type="Google" id="ProtNLM"/>
    </source>
</evidence>
<protein>
    <recommendedName>
        <fullName evidence="4">Centrosomal protein of 131 kDa</fullName>
    </recommendedName>
</protein>
<feature type="compositionally biased region" description="Polar residues" evidence="2">
    <location>
        <begin position="214"/>
        <end position="243"/>
    </location>
</feature>
<feature type="region of interest" description="Disordered" evidence="2">
    <location>
        <begin position="1139"/>
        <end position="1164"/>
    </location>
</feature>
<gene>
    <name evidence="3" type="ORF">TPSB3V08_LOCUS1579</name>
</gene>
<dbReference type="InterPro" id="IPR030465">
    <property type="entry name" value="CEP131"/>
</dbReference>
<organism evidence="3">
    <name type="scientific">Timema poppense</name>
    <name type="common">Walking stick</name>
    <dbReference type="NCBI Taxonomy" id="170557"/>
    <lineage>
        <taxon>Eukaryota</taxon>
        <taxon>Metazoa</taxon>
        <taxon>Ecdysozoa</taxon>
        <taxon>Arthropoda</taxon>
        <taxon>Hexapoda</taxon>
        <taxon>Insecta</taxon>
        <taxon>Pterygota</taxon>
        <taxon>Neoptera</taxon>
        <taxon>Polyneoptera</taxon>
        <taxon>Phasmatodea</taxon>
        <taxon>Timematodea</taxon>
        <taxon>Timematoidea</taxon>
        <taxon>Timematidae</taxon>
        <taxon>Timema</taxon>
    </lineage>
</organism>
<evidence type="ECO:0000256" key="2">
    <source>
        <dbReference type="SAM" id="MobiDB-lite"/>
    </source>
</evidence>
<feature type="region of interest" description="Disordered" evidence="2">
    <location>
        <begin position="914"/>
        <end position="942"/>
    </location>
</feature>
<dbReference type="PANTHER" id="PTHR31540">
    <property type="entry name" value="CENTROSOMAL PROTEIN OF 131 KDA"/>
    <property type="match status" value="1"/>
</dbReference>
<feature type="region of interest" description="Disordered" evidence="2">
    <location>
        <begin position="21"/>
        <end position="42"/>
    </location>
</feature>
<feature type="region of interest" description="Disordered" evidence="2">
    <location>
        <begin position="432"/>
        <end position="460"/>
    </location>
</feature>
<feature type="compositionally biased region" description="Low complexity" evidence="2">
    <location>
        <begin position="436"/>
        <end position="460"/>
    </location>
</feature>
<dbReference type="EMBL" id="OD000574">
    <property type="protein sequence ID" value="CAD7398233.1"/>
    <property type="molecule type" value="Genomic_DNA"/>
</dbReference>
<evidence type="ECO:0000313" key="3">
    <source>
        <dbReference type="EMBL" id="CAD7398233.1"/>
    </source>
</evidence>
<proteinExistence type="predicted"/>
<feature type="region of interest" description="Disordered" evidence="2">
    <location>
        <begin position="977"/>
        <end position="996"/>
    </location>
</feature>
<dbReference type="PANTHER" id="PTHR31540:SF1">
    <property type="entry name" value="CENTROSOMAL PROTEIN OF 131 KDA"/>
    <property type="match status" value="1"/>
</dbReference>
<dbReference type="GO" id="GO:0034451">
    <property type="term" value="C:centriolar satellite"/>
    <property type="evidence" value="ECO:0007669"/>
    <property type="project" value="TreeGrafter"/>
</dbReference>
<dbReference type="GO" id="GO:0035735">
    <property type="term" value="P:intraciliary transport involved in cilium assembly"/>
    <property type="evidence" value="ECO:0007669"/>
    <property type="project" value="InterPro"/>
</dbReference>